<name>A0A8X6REX9_TRICX</name>
<sequence length="218" mass="23940">MDTLMTIRKLPTPATHHLLTHDVSPIELTMNFNRLQPSGRSSGGEHSLPDSKLVLAENGRDIRHFRLTLFKRSDDLHLCDDQQLFTSFGSINCNVQDVSSGLELCTAFRHSASCLPRGQGHGFVAGCHEFERSTAEDPPCRGTDVRKHIKDQMSFRWCGLETKIGGASQVEPCHLTKKNPNGPELANMIAKSVAKVATNDANLALSPSSRQIPIESPS</sequence>
<dbReference type="Proteomes" id="UP000887159">
    <property type="component" value="Unassembled WGS sequence"/>
</dbReference>
<comment type="caution">
    <text evidence="1">The sequence shown here is derived from an EMBL/GenBank/DDBJ whole genome shotgun (WGS) entry which is preliminary data.</text>
</comment>
<evidence type="ECO:0000313" key="1">
    <source>
        <dbReference type="EMBL" id="GFX92815.1"/>
    </source>
</evidence>
<evidence type="ECO:0000313" key="2">
    <source>
        <dbReference type="Proteomes" id="UP000887159"/>
    </source>
</evidence>
<accession>A0A8X6REX9</accession>
<gene>
    <name evidence="1" type="ORF">TNCV_2657291</name>
</gene>
<organism evidence="1 2">
    <name type="scientific">Trichonephila clavipes</name>
    <name type="common">Golden silk orbweaver</name>
    <name type="synonym">Nephila clavipes</name>
    <dbReference type="NCBI Taxonomy" id="2585209"/>
    <lineage>
        <taxon>Eukaryota</taxon>
        <taxon>Metazoa</taxon>
        <taxon>Ecdysozoa</taxon>
        <taxon>Arthropoda</taxon>
        <taxon>Chelicerata</taxon>
        <taxon>Arachnida</taxon>
        <taxon>Araneae</taxon>
        <taxon>Araneomorphae</taxon>
        <taxon>Entelegynae</taxon>
        <taxon>Araneoidea</taxon>
        <taxon>Nephilidae</taxon>
        <taxon>Trichonephila</taxon>
    </lineage>
</organism>
<dbReference type="AlphaFoldDB" id="A0A8X6REX9"/>
<proteinExistence type="predicted"/>
<dbReference type="EMBL" id="BMAU01021168">
    <property type="protein sequence ID" value="GFX92815.1"/>
    <property type="molecule type" value="Genomic_DNA"/>
</dbReference>
<keyword evidence="2" id="KW-1185">Reference proteome</keyword>
<protein>
    <submittedName>
        <fullName evidence="1">Uncharacterized protein</fullName>
    </submittedName>
</protein>
<reference evidence="1" key="1">
    <citation type="submission" date="2020-08" db="EMBL/GenBank/DDBJ databases">
        <title>Multicomponent nature underlies the extraordinary mechanical properties of spider dragline silk.</title>
        <authorList>
            <person name="Kono N."/>
            <person name="Nakamura H."/>
            <person name="Mori M."/>
            <person name="Yoshida Y."/>
            <person name="Ohtoshi R."/>
            <person name="Malay A.D."/>
            <person name="Moran D.A.P."/>
            <person name="Tomita M."/>
            <person name="Numata K."/>
            <person name="Arakawa K."/>
        </authorList>
    </citation>
    <scope>NUCLEOTIDE SEQUENCE</scope>
</reference>